<dbReference type="InterPro" id="IPR000868">
    <property type="entry name" value="Isochorismatase-like_dom"/>
</dbReference>
<dbReference type="Pfam" id="PF00857">
    <property type="entry name" value="Isochorismatase"/>
    <property type="match status" value="1"/>
</dbReference>
<evidence type="ECO:0000259" key="2">
    <source>
        <dbReference type="Pfam" id="PF00857"/>
    </source>
</evidence>
<dbReference type="RefSeq" id="WP_154791234.1">
    <property type="nucleotide sequence ID" value="NZ_WMBB01000016.1"/>
</dbReference>
<dbReference type="AlphaFoldDB" id="A0A6I3L780"/>
<feature type="domain" description="Isochorismatase-like" evidence="2">
    <location>
        <begin position="9"/>
        <end position="184"/>
    </location>
</feature>
<evidence type="ECO:0000256" key="1">
    <source>
        <dbReference type="ARBA" id="ARBA00022801"/>
    </source>
</evidence>
<dbReference type="GO" id="GO:0016787">
    <property type="term" value="F:hydrolase activity"/>
    <property type="evidence" value="ECO:0007669"/>
    <property type="project" value="UniProtKB-KW"/>
</dbReference>
<dbReference type="Proteomes" id="UP000432464">
    <property type="component" value="Unassembled WGS sequence"/>
</dbReference>
<sequence length="192" mass="20916">MYPIDPARTAFVMMDLQHATLAPIPDAPGLLERISRIRHAADTATIEIVHIRVAFTPQQRTAISPRNKIFAPLRDTGLLADDSPEAQFHANAAPMPHEQVFTKNRVGAFNTTALDNYLRGRNIDTLLLAGVHTSGAVLSTVRDAADRDFRVIVLQDCCADPDAAVHEMLMNRVFPPQADVIDVQTALAATSG</sequence>
<reference evidence="3 4" key="1">
    <citation type="submission" date="2019-11" db="EMBL/GenBank/DDBJ databases">
        <title>Nocardia sp. nov. CT2-14 isolated from soil.</title>
        <authorList>
            <person name="Kanchanasin P."/>
            <person name="Tanasupawat S."/>
            <person name="Yuki M."/>
            <person name="Kudo T."/>
        </authorList>
    </citation>
    <scope>NUCLEOTIDE SEQUENCE [LARGE SCALE GENOMIC DNA]</scope>
    <source>
        <strain evidence="3 4">CT2-14</strain>
    </source>
</reference>
<organism evidence="3 4">
    <name type="scientific">Nocardia aurantiaca</name>
    <dbReference type="NCBI Taxonomy" id="2675850"/>
    <lineage>
        <taxon>Bacteria</taxon>
        <taxon>Bacillati</taxon>
        <taxon>Actinomycetota</taxon>
        <taxon>Actinomycetes</taxon>
        <taxon>Mycobacteriales</taxon>
        <taxon>Nocardiaceae</taxon>
        <taxon>Nocardia</taxon>
    </lineage>
</organism>
<evidence type="ECO:0000313" key="3">
    <source>
        <dbReference type="EMBL" id="MTE16820.1"/>
    </source>
</evidence>
<gene>
    <name evidence="3" type="ORF">GLP40_29220</name>
</gene>
<accession>A0A6I3L780</accession>
<protein>
    <submittedName>
        <fullName evidence="3">Isochorismatase family protein</fullName>
    </submittedName>
</protein>
<keyword evidence="1" id="KW-0378">Hydrolase</keyword>
<evidence type="ECO:0000313" key="4">
    <source>
        <dbReference type="Proteomes" id="UP000432464"/>
    </source>
</evidence>
<dbReference type="SUPFAM" id="SSF52499">
    <property type="entry name" value="Isochorismatase-like hydrolases"/>
    <property type="match status" value="1"/>
</dbReference>
<dbReference type="PANTHER" id="PTHR43540:SF1">
    <property type="entry name" value="ISOCHORISMATASE HYDROLASE"/>
    <property type="match status" value="1"/>
</dbReference>
<dbReference type="PANTHER" id="PTHR43540">
    <property type="entry name" value="PEROXYUREIDOACRYLATE/UREIDOACRYLATE AMIDOHYDROLASE-RELATED"/>
    <property type="match status" value="1"/>
</dbReference>
<dbReference type="EMBL" id="WMBB01000016">
    <property type="protein sequence ID" value="MTE16820.1"/>
    <property type="molecule type" value="Genomic_DNA"/>
</dbReference>
<name>A0A6I3L780_9NOCA</name>
<dbReference type="InterPro" id="IPR036380">
    <property type="entry name" value="Isochorismatase-like_sf"/>
</dbReference>
<keyword evidence="4" id="KW-1185">Reference proteome</keyword>
<proteinExistence type="predicted"/>
<dbReference type="Gene3D" id="3.40.50.850">
    <property type="entry name" value="Isochorismatase-like"/>
    <property type="match status" value="1"/>
</dbReference>
<comment type="caution">
    <text evidence="3">The sequence shown here is derived from an EMBL/GenBank/DDBJ whole genome shotgun (WGS) entry which is preliminary data.</text>
</comment>
<dbReference type="InterPro" id="IPR050272">
    <property type="entry name" value="Isochorismatase-like_hydrls"/>
</dbReference>
<dbReference type="CDD" id="cd00431">
    <property type="entry name" value="cysteine_hydrolases"/>
    <property type="match status" value="1"/>
</dbReference>